<accession>A0A1I3FBQ8</accession>
<keyword evidence="1" id="KW-0472">Membrane</keyword>
<gene>
    <name evidence="2" type="ORF">SAMN05421753_105168</name>
</gene>
<keyword evidence="1" id="KW-0812">Transmembrane</keyword>
<keyword evidence="1" id="KW-1133">Transmembrane helix</keyword>
<name>A0A1I3FBQ8_9PLAN</name>
<feature type="transmembrane region" description="Helical" evidence="1">
    <location>
        <begin position="51"/>
        <end position="76"/>
    </location>
</feature>
<sequence>MATTNNRAATLLRRVAAAMMVIAAIVLVNGVISFYWRYNFITQETYGPSLVPVYICFAGVVCGVLGLTANTIAGALESRTTP</sequence>
<dbReference type="AlphaFoldDB" id="A0A1I3FBQ8"/>
<protein>
    <submittedName>
        <fullName evidence="2">Uncharacterized protein</fullName>
    </submittedName>
</protein>
<proteinExistence type="predicted"/>
<evidence type="ECO:0000313" key="2">
    <source>
        <dbReference type="EMBL" id="SFI08666.1"/>
    </source>
</evidence>
<dbReference type="Proteomes" id="UP000199518">
    <property type="component" value="Unassembled WGS sequence"/>
</dbReference>
<keyword evidence="3" id="KW-1185">Reference proteome</keyword>
<dbReference type="RefSeq" id="WP_139228345.1">
    <property type="nucleotide sequence ID" value="NZ_FOQD01000005.1"/>
</dbReference>
<organism evidence="2 3">
    <name type="scientific">Planctomicrobium piriforme</name>
    <dbReference type="NCBI Taxonomy" id="1576369"/>
    <lineage>
        <taxon>Bacteria</taxon>
        <taxon>Pseudomonadati</taxon>
        <taxon>Planctomycetota</taxon>
        <taxon>Planctomycetia</taxon>
        <taxon>Planctomycetales</taxon>
        <taxon>Planctomycetaceae</taxon>
        <taxon>Planctomicrobium</taxon>
    </lineage>
</organism>
<evidence type="ECO:0000256" key="1">
    <source>
        <dbReference type="SAM" id="Phobius"/>
    </source>
</evidence>
<reference evidence="3" key="1">
    <citation type="submission" date="2016-10" db="EMBL/GenBank/DDBJ databases">
        <authorList>
            <person name="Varghese N."/>
            <person name="Submissions S."/>
        </authorList>
    </citation>
    <scope>NUCLEOTIDE SEQUENCE [LARGE SCALE GENOMIC DNA]</scope>
    <source>
        <strain evidence="3">DSM 26348</strain>
    </source>
</reference>
<dbReference type="EMBL" id="FOQD01000005">
    <property type="protein sequence ID" value="SFI08666.1"/>
    <property type="molecule type" value="Genomic_DNA"/>
</dbReference>
<evidence type="ECO:0000313" key="3">
    <source>
        <dbReference type="Proteomes" id="UP000199518"/>
    </source>
</evidence>
<feature type="transmembrane region" description="Helical" evidence="1">
    <location>
        <begin position="15"/>
        <end position="36"/>
    </location>
</feature>